<comment type="caution">
    <text evidence="2">The sequence shown here is derived from an EMBL/GenBank/DDBJ whole genome shotgun (WGS) entry which is preliminary data.</text>
</comment>
<feature type="compositionally biased region" description="Basic and acidic residues" evidence="1">
    <location>
        <begin position="80"/>
        <end position="95"/>
    </location>
</feature>
<feature type="region of interest" description="Disordered" evidence="1">
    <location>
        <begin position="59"/>
        <end position="107"/>
    </location>
</feature>
<dbReference type="EMBL" id="QGNW01000017">
    <property type="protein sequence ID" value="RVX15843.1"/>
    <property type="molecule type" value="Genomic_DNA"/>
</dbReference>
<evidence type="ECO:0000313" key="3">
    <source>
        <dbReference type="Proteomes" id="UP000288805"/>
    </source>
</evidence>
<reference evidence="2 3" key="1">
    <citation type="journal article" date="2018" name="PLoS Genet.">
        <title>Population sequencing reveals clonal diversity and ancestral inbreeding in the grapevine cultivar Chardonnay.</title>
        <authorList>
            <person name="Roach M.J."/>
            <person name="Johnson D.L."/>
            <person name="Bohlmann J."/>
            <person name="van Vuuren H.J."/>
            <person name="Jones S.J."/>
            <person name="Pretorius I.S."/>
            <person name="Schmidt S.A."/>
            <person name="Borneman A.R."/>
        </authorList>
    </citation>
    <scope>NUCLEOTIDE SEQUENCE [LARGE SCALE GENOMIC DNA]</scope>
    <source>
        <strain evidence="3">cv. Chardonnay</strain>
        <tissue evidence="2">Leaf</tissue>
    </source>
</reference>
<proteinExistence type="predicted"/>
<organism evidence="2 3">
    <name type="scientific">Vitis vinifera</name>
    <name type="common">Grape</name>
    <dbReference type="NCBI Taxonomy" id="29760"/>
    <lineage>
        <taxon>Eukaryota</taxon>
        <taxon>Viridiplantae</taxon>
        <taxon>Streptophyta</taxon>
        <taxon>Embryophyta</taxon>
        <taxon>Tracheophyta</taxon>
        <taxon>Spermatophyta</taxon>
        <taxon>Magnoliopsida</taxon>
        <taxon>eudicotyledons</taxon>
        <taxon>Gunneridae</taxon>
        <taxon>Pentapetalae</taxon>
        <taxon>rosids</taxon>
        <taxon>Vitales</taxon>
        <taxon>Vitaceae</taxon>
        <taxon>Viteae</taxon>
        <taxon>Vitis</taxon>
    </lineage>
</organism>
<gene>
    <name evidence="2" type="ORF">CK203_005770</name>
</gene>
<evidence type="ECO:0000313" key="2">
    <source>
        <dbReference type="EMBL" id="RVX15843.1"/>
    </source>
</evidence>
<dbReference type="Proteomes" id="UP000288805">
    <property type="component" value="Unassembled WGS sequence"/>
</dbReference>
<name>A0A438K3R7_VITVI</name>
<feature type="compositionally biased region" description="Low complexity" evidence="1">
    <location>
        <begin position="98"/>
        <end position="107"/>
    </location>
</feature>
<sequence>MIRQLWILTGLIGKKAVDRGRRRGRKRKLANNWWERVDVGMAGYEPGSGSRYVHQLLGPELHLQRPSSLPQHQATQQPSDSRDESPDDQEQRADTEEAAAASSGGATPLQIAALEVVLLAPRTSPSHP</sequence>
<feature type="compositionally biased region" description="Polar residues" evidence="1">
    <location>
        <begin position="65"/>
        <end position="79"/>
    </location>
</feature>
<accession>A0A438K3R7</accession>
<evidence type="ECO:0000256" key="1">
    <source>
        <dbReference type="SAM" id="MobiDB-lite"/>
    </source>
</evidence>
<protein>
    <submittedName>
        <fullName evidence="2">Uncharacterized protein</fullName>
    </submittedName>
</protein>
<dbReference type="AlphaFoldDB" id="A0A438K3R7"/>